<organism evidence="1 2">
    <name type="scientific">Holothuria leucospilota</name>
    <name type="common">Black long sea cucumber</name>
    <name type="synonym">Mertensiothuria leucospilota</name>
    <dbReference type="NCBI Taxonomy" id="206669"/>
    <lineage>
        <taxon>Eukaryota</taxon>
        <taxon>Metazoa</taxon>
        <taxon>Echinodermata</taxon>
        <taxon>Eleutherozoa</taxon>
        <taxon>Echinozoa</taxon>
        <taxon>Holothuroidea</taxon>
        <taxon>Aspidochirotacea</taxon>
        <taxon>Aspidochirotida</taxon>
        <taxon>Holothuriidae</taxon>
        <taxon>Holothuria</taxon>
    </lineage>
</organism>
<accession>A0A9Q1BA51</accession>
<comment type="caution">
    <text evidence="1">The sequence shown here is derived from an EMBL/GenBank/DDBJ whole genome shotgun (WGS) entry which is preliminary data.</text>
</comment>
<proteinExistence type="predicted"/>
<evidence type="ECO:0000313" key="2">
    <source>
        <dbReference type="Proteomes" id="UP001152320"/>
    </source>
</evidence>
<protein>
    <submittedName>
        <fullName evidence="1">Uncharacterized protein</fullName>
    </submittedName>
</protein>
<dbReference type="EMBL" id="JAIZAY010000966">
    <property type="protein sequence ID" value="KAJ8017823.1"/>
    <property type="molecule type" value="Genomic_DNA"/>
</dbReference>
<keyword evidence="2" id="KW-1185">Reference proteome</keyword>
<gene>
    <name evidence="1" type="ORF">HOLleu_44526</name>
</gene>
<evidence type="ECO:0000313" key="1">
    <source>
        <dbReference type="EMBL" id="KAJ8017823.1"/>
    </source>
</evidence>
<name>A0A9Q1BA51_HOLLE</name>
<reference evidence="1" key="1">
    <citation type="submission" date="2021-10" db="EMBL/GenBank/DDBJ databases">
        <title>Tropical sea cucumber genome reveals ecological adaptation and Cuvierian tubules defense mechanism.</title>
        <authorList>
            <person name="Chen T."/>
        </authorList>
    </citation>
    <scope>NUCLEOTIDE SEQUENCE</scope>
    <source>
        <strain evidence="1">Nanhai2018</strain>
        <tissue evidence="1">Muscle</tissue>
    </source>
</reference>
<sequence>MEPSQCFVIVERKALLQASNLKAVDVCFKVFYILDISYPWQCSTTWEFFQKVAFGLEDAGGNSKTLSAVIAMRTTLKKSVEH</sequence>
<dbReference type="Proteomes" id="UP001152320">
    <property type="component" value="Unassembled WGS sequence"/>
</dbReference>
<dbReference type="OrthoDB" id="6776649at2759"/>
<dbReference type="AlphaFoldDB" id="A0A9Q1BA51"/>